<feature type="region of interest" description="Disordered" evidence="1">
    <location>
        <begin position="158"/>
        <end position="180"/>
    </location>
</feature>
<feature type="region of interest" description="Disordered" evidence="1">
    <location>
        <begin position="1"/>
        <end position="24"/>
    </location>
</feature>
<keyword evidence="3" id="KW-1185">Reference proteome</keyword>
<evidence type="ECO:0000313" key="2">
    <source>
        <dbReference type="EMBL" id="KAG7337502.1"/>
    </source>
</evidence>
<dbReference type="AlphaFoldDB" id="A0A9K3K5A9"/>
<proteinExistence type="predicted"/>
<evidence type="ECO:0000256" key="1">
    <source>
        <dbReference type="SAM" id="MobiDB-lite"/>
    </source>
</evidence>
<sequence length="199" mass="22577">MSSSSPSSGGSTRPPHNVQSVSTIDDGSGPVFTAERFLAIHSNKLSVLFALCIGLDESIDDNDDTGWKVPLMDLNEDSFKFIQEEKKKKKKKGINPSLEILREEVKRRSESNNQQDGNKPKPNTWDAEKCTDWLKANPITWRGRCRFSLPKSQRYQTDRRRCQQCHTQENSSSDTTKHGKKWFTGPLPYLRLIHCLPGG</sequence>
<feature type="compositionally biased region" description="Polar residues" evidence="1">
    <location>
        <begin position="164"/>
        <end position="174"/>
    </location>
</feature>
<protein>
    <submittedName>
        <fullName evidence="2">Uncharacterized protein</fullName>
    </submittedName>
</protein>
<dbReference type="OrthoDB" id="54011at2759"/>
<dbReference type="EMBL" id="JAGRRH010000082">
    <property type="protein sequence ID" value="KAG7337502.1"/>
    <property type="molecule type" value="Genomic_DNA"/>
</dbReference>
<comment type="caution">
    <text evidence="2">The sequence shown here is derived from an EMBL/GenBank/DDBJ whole genome shotgun (WGS) entry which is preliminary data.</text>
</comment>
<feature type="compositionally biased region" description="Low complexity" evidence="1">
    <location>
        <begin position="1"/>
        <end position="11"/>
    </location>
</feature>
<feature type="region of interest" description="Disordered" evidence="1">
    <location>
        <begin position="105"/>
        <end position="126"/>
    </location>
</feature>
<evidence type="ECO:0000313" key="3">
    <source>
        <dbReference type="Proteomes" id="UP000693970"/>
    </source>
</evidence>
<name>A0A9K3K5A9_9STRA</name>
<gene>
    <name evidence="2" type="ORF">IV203_017613</name>
</gene>
<reference evidence="2" key="2">
    <citation type="submission" date="2021-04" db="EMBL/GenBank/DDBJ databases">
        <authorList>
            <person name="Podell S."/>
        </authorList>
    </citation>
    <scope>NUCLEOTIDE SEQUENCE</scope>
    <source>
        <strain evidence="2">Hildebrandi</strain>
    </source>
</reference>
<organism evidence="2 3">
    <name type="scientific">Nitzschia inconspicua</name>
    <dbReference type="NCBI Taxonomy" id="303405"/>
    <lineage>
        <taxon>Eukaryota</taxon>
        <taxon>Sar</taxon>
        <taxon>Stramenopiles</taxon>
        <taxon>Ochrophyta</taxon>
        <taxon>Bacillariophyta</taxon>
        <taxon>Bacillariophyceae</taxon>
        <taxon>Bacillariophycidae</taxon>
        <taxon>Bacillariales</taxon>
        <taxon>Bacillariaceae</taxon>
        <taxon>Nitzschia</taxon>
    </lineage>
</organism>
<dbReference type="Proteomes" id="UP000693970">
    <property type="component" value="Unassembled WGS sequence"/>
</dbReference>
<accession>A0A9K3K5A9</accession>
<reference evidence="2" key="1">
    <citation type="journal article" date="2021" name="Sci. Rep.">
        <title>Diploid genomic architecture of Nitzschia inconspicua, an elite biomass production diatom.</title>
        <authorList>
            <person name="Oliver A."/>
            <person name="Podell S."/>
            <person name="Pinowska A."/>
            <person name="Traller J.C."/>
            <person name="Smith S.R."/>
            <person name="McClure R."/>
            <person name="Beliaev A."/>
            <person name="Bohutskyi P."/>
            <person name="Hill E.A."/>
            <person name="Rabines A."/>
            <person name="Zheng H."/>
            <person name="Allen L.Z."/>
            <person name="Kuo A."/>
            <person name="Grigoriev I.V."/>
            <person name="Allen A.E."/>
            <person name="Hazlebeck D."/>
            <person name="Allen E.E."/>
        </authorList>
    </citation>
    <scope>NUCLEOTIDE SEQUENCE</scope>
    <source>
        <strain evidence="2">Hildebrandi</strain>
    </source>
</reference>